<sequence>MEMMSMQLSALVTAIVGWVASILICALPMWRVTSFLGSNTMAAQSYSDGLWVTCAYEGTGQSQCRSYNSLLEITPDLQVARVMVVSSLLTAFASILVSLAGRDFATCMGGITRNRYTAVSGALFVVAGILILVPVSWTASNIINNFYAPMGPEAVSRELGAALYIGWIATALLLSGGIILSRLGTQYQQDSYKNYRGVKTCGPTGYPMKDYV</sequence>
<gene>
    <name evidence="9" type="primary">Cldn6</name>
    <name evidence="9" type="ORF">PIPCHL_R15008</name>
</gene>
<organism evidence="9 10">
    <name type="scientific">Piprites chloris</name>
    <name type="common">Wing-barred manakin</name>
    <dbReference type="NCBI Taxonomy" id="114369"/>
    <lineage>
        <taxon>Eukaryota</taxon>
        <taxon>Metazoa</taxon>
        <taxon>Chordata</taxon>
        <taxon>Craniata</taxon>
        <taxon>Vertebrata</taxon>
        <taxon>Euteleostomi</taxon>
        <taxon>Archelosauria</taxon>
        <taxon>Archosauria</taxon>
        <taxon>Dinosauria</taxon>
        <taxon>Saurischia</taxon>
        <taxon>Theropoda</taxon>
        <taxon>Coelurosauria</taxon>
        <taxon>Aves</taxon>
        <taxon>Neognathae</taxon>
        <taxon>Neoaves</taxon>
        <taxon>Telluraves</taxon>
        <taxon>Australaves</taxon>
        <taxon>Passeriformes</taxon>
        <taxon>Pipridae</taxon>
        <taxon>Piprites</taxon>
    </lineage>
</organism>
<dbReference type="PANTHER" id="PTHR12002">
    <property type="entry name" value="CLAUDIN"/>
    <property type="match status" value="1"/>
</dbReference>
<evidence type="ECO:0000256" key="3">
    <source>
        <dbReference type="ARBA" id="ARBA00022475"/>
    </source>
</evidence>
<comment type="subcellular location">
    <subcellularLocation>
        <location evidence="8">Cell junction</location>
        <location evidence="8">Tight junction</location>
    </subcellularLocation>
    <subcellularLocation>
        <location evidence="8">Cell membrane</location>
        <topology evidence="8">Multi-pass membrane protein</topology>
    </subcellularLocation>
</comment>
<evidence type="ECO:0000256" key="4">
    <source>
        <dbReference type="ARBA" id="ARBA00022692"/>
    </source>
</evidence>
<comment type="caution">
    <text evidence="9">The sequence shown here is derived from an EMBL/GenBank/DDBJ whole genome shotgun (WGS) entry which is preliminary data.</text>
</comment>
<keyword evidence="6 8" id="KW-1133">Transmembrane helix</keyword>
<feature type="transmembrane region" description="Helical" evidence="8">
    <location>
        <begin position="159"/>
        <end position="180"/>
    </location>
</feature>
<evidence type="ECO:0000256" key="7">
    <source>
        <dbReference type="ARBA" id="ARBA00023136"/>
    </source>
</evidence>
<evidence type="ECO:0000313" key="10">
    <source>
        <dbReference type="Proteomes" id="UP000520962"/>
    </source>
</evidence>
<proteinExistence type="inferred from homology"/>
<keyword evidence="5 8" id="KW-0965">Cell junction</keyword>
<dbReference type="InterPro" id="IPR006187">
    <property type="entry name" value="Claudin"/>
</dbReference>
<evidence type="ECO:0000256" key="1">
    <source>
        <dbReference type="ARBA" id="ARBA00008295"/>
    </source>
</evidence>
<dbReference type="GO" id="GO:0005886">
    <property type="term" value="C:plasma membrane"/>
    <property type="evidence" value="ECO:0007669"/>
    <property type="project" value="UniProtKB-SubCell"/>
</dbReference>
<feature type="transmembrane region" description="Helical" evidence="8">
    <location>
        <begin position="121"/>
        <end position="139"/>
    </location>
</feature>
<dbReference type="Proteomes" id="UP000520962">
    <property type="component" value="Unassembled WGS sequence"/>
</dbReference>
<evidence type="ECO:0000256" key="2">
    <source>
        <dbReference type="ARBA" id="ARBA00022427"/>
    </source>
</evidence>
<keyword evidence="3 8" id="KW-1003">Cell membrane</keyword>
<dbReference type="InterPro" id="IPR017974">
    <property type="entry name" value="Claudin_CS"/>
</dbReference>
<protein>
    <recommendedName>
        <fullName evidence="8">Claudin</fullName>
    </recommendedName>
</protein>
<accession>A0A7L0JDF1</accession>
<dbReference type="GO" id="GO:0005923">
    <property type="term" value="C:bicellular tight junction"/>
    <property type="evidence" value="ECO:0007669"/>
    <property type="project" value="UniProtKB-SubCell"/>
</dbReference>
<dbReference type="GO" id="GO:0005198">
    <property type="term" value="F:structural molecule activity"/>
    <property type="evidence" value="ECO:0007669"/>
    <property type="project" value="InterPro"/>
</dbReference>
<comment type="caution">
    <text evidence="8">Lacks conserved residue(s) required for the propagation of feature annotation.</text>
</comment>
<evidence type="ECO:0000256" key="6">
    <source>
        <dbReference type="ARBA" id="ARBA00022989"/>
    </source>
</evidence>
<feature type="non-terminal residue" evidence="9">
    <location>
        <position position="1"/>
    </location>
</feature>
<dbReference type="EMBL" id="VXAH01000436">
    <property type="protein sequence ID" value="NXK41453.1"/>
    <property type="molecule type" value="Genomic_DNA"/>
</dbReference>
<feature type="non-terminal residue" evidence="9">
    <location>
        <position position="212"/>
    </location>
</feature>
<dbReference type="InterPro" id="IPR004031">
    <property type="entry name" value="PMP22/EMP/MP20/Claudin"/>
</dbReference>
<keyword evidence="10" id="KW-1185">Reference proteome</keyword>
<evidence type="ECO:0000313" key="9">
    <source>
        <dbReference type="EMBL" id="NXK41453.1"/>
    </source>
</evidence>
<keyword evidence="7 8" id="KW-0472">Membrane</keyword>
<feature type="transmembrane region" description="Helical" evidence="8">
    <location>
        <begin position="79"/>
        <end position="100"/>
    </location>
</feature>
<keyword evidence="2 8" id="KW-0796">Tight junction</keyword>
<keyword evidence="4 8" id="KW-0812">Transmembrane</keyword>
<dbReference type="Pfam" id="PF00822">
    <property type="entry name" value="PMP22_Claudin"/>
    <property type="match status" value="1"/>
</dbReference>
<name>A0A7L0JDF1_PIPCL</name>
<reference evidence="9 10" key="1">
    <citation type="submission" date="2019-09" db="EMBL/GenBank/DDBJ databases">
        <title>Bird 10,000 Genomes (B10K) Project - Family phase.</title>
        <authorList>
            <person name="Zhang G."/>
        </authorList>
    </citation>
    <scope>NUCLEOTIDE SEQUENCE [LARGE SCALE GENOMIC DNA]</scope>
    <source>
        <strain evidence="9">B10K-DU-007-02</strain>
        <tissue evidence="9">Mixed tissue sample</tissue>
    </source>
</reference>
<dbReference type="PRINTS" id="PR01077">
    <property type="entry name" value="CLAUDIN"/>
</dbReference>
<evidence type="ECO:0000256" key="8">
    <source>
        <dbReference type="RuleBase" id="RU060637"/>
    </source>
</evidence>
<dbReference type="Gene3D" id="1.20.140.150">
    <property type="match status" value="1"/>
</dbReference>
<evidence type="ECO:0000256" key="5">
    <source>
        <dbReference type="ARBA" id="ARBA00022949"/>
    </source>
</evidence>
<comment type="similarity">
    <text evidence="1 8">Belongs to the claudin family.</text>
</comment>
<comment type="function">
    <text evidence="8">Claudins function as major constituents of the tight junction complexes that regulate the permeability of epithelia.</text>
</comment>
<dbReference type="PROSITE" id="PS01346">
    <property type="entry name" value="CLAUDIN"/>
    <property type="match status" value="1"/>
</dbReference>
<dbReference type="AlphaFoldDB" id="A0A7L0JDF1"/>